<sequence length="191" mass="22470">MKRPALNEKTSLDDFKQFYWLKEELQLFCKENGIYAGGSKIDISKRIEHFLKTGQKIKTPDVKSSRSVSDNRNYSEITVHTMIGENYKSSEPLRDFFESIIGKQFKFTVVFQQFCKNNPNKTYQDAINFWHKNRNRKTFKIAPQFEYNTYIRDFIAANKGKKLSDAILCWKYKKSLRGDNKYADADLSALK</sequence>
<dbReference type="Proteomes" id="UP000176420">
    <property type="component" value="Unassembled WGS sequence"/>
</dbReference>
<dbReference type="Pfam" id="PF20026">
    <property type="entry name" value="DUF6434"/>
    <property type="match status" value="1"/>
</dbReference>
<evidence type="ECO:0000313" key="2">
    <source>
        <dbReference type="EMBL" id="OGY86228.1"/>
    </source>
</evidence>
<dbReference type="AlphaFoldDB" id="A0A1G2BAI1"/>
<name>A0A1G2BAI1_9BACT</name>
<feature type="domain" description="DUF6434" evidence="1">
    <location>
        <begin position="74"/>
        <end position="132"/>
    </location>
</feature>
<protein>
    <recommendedName>
        <fullName evidence="1">DUF6434 domain-containing protein</fullName>
    </recommendedName>
</protein>
<dbReference type="EMBL" id="MHKI01000023">
    <property type="protein sequence ID" value="OGY86228.1"/>
    <property type="molecule type" value="Genomic_DNA"/>
</dbReference>
<proteinExistence type="predicted"/>
<comment type="caution">
    <text evidence="2">The sequence shown here is derived from an EMBL/GenBank/DDBJ whole genome shotgun (WGS) entry which is preliminary data.</text>
</comment>
<reference evidence="2 3" key="1">
    <citation type="journal article" date="2016" name="Nat. Commun.">
        <title>Thousands of microbial genomes shed light on interconnected biogeochemical processes in an aquifer system.</title>
        <authorList>
            <person name="Anantharaman K."/>
            <person name="Brown C.T."/>
            <person name="Hug L.A."/>
            <person name="Sharon I."/>
            <person name="Castelle C.J."/>
            <person name="Probst A.J."/>
            <person name="Thomas B.C."/>
            <person name="Singh A."/>
            <person name="Wilkins M.J."/>
            <person name="Karaoz U."/>
            <person name="Brodie E.L."/>
            <person name="Williams K.H."/>
            <person name="Hubbard S.S."/>
            <person name="Banfield J.F."/>
        </authorList>
    </citation>
    <scope>NUCLEOTIDE SEQUENCE [LARGE SCALE GENOMIC DNA]</scope>
</reference>
<gene>
    <name evidence="2" type="ORF">A2319_01150</name>
</gene>
<dbReference type="Pfam" id="PF18953">
    <property type="entry name" value="SAP_new25"/>
    <property type="match status" value="1"/>
</dbReference>
<accession>A0A1G2BAI1</accession>
<dbReference type="InterPro" id="IPR045492">
    <property type="entry name" value="DUF6434"/>
</dbReference>
<organism evidence="2 3">
    <name type="scientific">Candidatus Kerfeldbacteria bacterium RIFOXYB2_FULL_38_14</name>
    <dbReference type="NCBI Taxonomy" id="1798547"/>
    <lineage>
        <taxon>Bacteria</taxon>
        <taxon>Candidatus Kerfeldiibacteriota</taxon>
    </lineage>
</organism>
<evidence type="ECO:0000259" key="1">
    <source>
        <dbReference type="Pfam" id="PF20026"/>
    </source>
</evidence>
<evidence type="ECO:0000313" key="3">
    <source>
        <dbReference type="Proteomes" id="UP000176420"/>
    </source>
</evidence>